<keyword evidence="2" id="KW-0067">ATP-binding</keyword>
<evidence type="ECO:0000313" key="3">
    <source>
        <dbReference type="Proteomes" id="UP000316759"/>
    </source>
</evidence>
<dbReference type="OrthoDB" id="6287476at2759"/>
<organism evidence="2 3">
    <name type="scientific">Fasciola gigantica</name>
    <name type="common">Giant liver fluke</name>
    <dbReference type="NCBI Taxonomy" id="46835"/>
    <lineage>
        <taxon>Eukaryota</taxon>
        <taxon>Metazoa</taxon>
        <taxon>Spiralia</taxon>
        <taxon>Lophotrochozoa</taxon>
        <taxon>Platyhelminthes</taxon>
        <taxon>Trematoda</taxon>
        <taxon>Digenea</taxon>
        <taxon>Plagiorchiida</taxon>
        <taxon>Echinostomata</taxon>
        <taxon>Echinostomatoidea</taxon>
        <taxon>Fasciolidae</taxon>
        <taxon>Fasciola</taxon>
    </lineage>
</organism>
<evidence type="ECO:0000313" key="2">
    <source>
        <dbReference type="EMBL" id="TPP58608.1"/>
    </source>
</evidence>
<keyword evidence="2" id="KW-0378">Hydrolase</keyword>
<dbReference type="GO" id="GO:0004386">
    <property type="term" value="F:helicase activity"/>
    <property type="evidence" value="ECO:0007669"/>
    <property type="project" value="UniProtKB-KW"/>
</dbReference>
<keyword evidence="2" id="KW-0547">Nucleotide-binding</keyword>
<proteinExistence type="predicted"/>
<dbReference type="Gene3D" id="3.40.50.300">
    <property type="entry name" value="P-loop containing nucleotide triphosphate hydrolases"/>
    <property type="match status" value="1"/>
</dbReference>
<evidence type="ECO:0000256" key="1">
    <source>
        <dbReference type="SAM" id="MobiDB-lite"/>
    </source>
</evidence>
<name>A0A504YK87_FASGI</name>
<dbReference type="STRING" id="46835.A0A504YK87"/>
<gene>
    <name evidence="2" type="ORF">FGIG_10161</name>
</gene>
<keyword evidence="3" id="KW-1185">Reference proteome</keyword>
<dbReference type="SUPFAM" id="SSF52540">
    <property type="entry name" value="P-loop containing nucleoside triphosphate hydrolases"/>
    <property type="match status" value="1"/>
</dbReference>
<sequence>MLPYPVHFHSCRSGQRRFLTVSRVTSSEATLHKIRLLLTWNSRRAISQLLQSNPLTSKERLELHPRTDGSTVLDRGTREERQRGTTGRLMGAVPQIPPAPVNTEGSSCSGNPSAVFAYRNHIIRSLDANPILIVFGPPGSGKTTYLPQTRSIPFFRSVVLSGGLMQTESHLAEREYFALLKICYSFSV</sequence>
<feature type="region of interest" description="Disordered" evidence="1">
    <location>
        <begin position="62"/>
        <end position="107"/>
    </location>
</feature>
<keyword evidence="2" id="KW-0347">Helicase</keyword>
<dbReference type="EMBL" id="SUNJ01011801">
    <property type="protein sequence ID" value="TPP58608.1"/>
    <property type="molecule type" value="Genomic_DNA"/>
</dbReference>
<reference evidence="2 3" key="1">
    <citation type="submission" date="2019-04" db="EMBL/GenBank/DDBJ databases">
        <title>Annotation for the trematode Fasciola gigantica.</title>
        <authorList>
            <person name="Choi Y.-J."/>
        </authorList>
    </citation>
    <scope>NUCLEOTIDE SEQUENCE [LARGE SCALE GENOMIC DNA]</scope>
    <source>
        <strain evidence="2">Uganda_cow_1</strain>
    </source>
</reference>
<comment type="caution">
    <text evidence="2">The sequence shown here is derived from an EMBL/GenBank/DDBJ whole genome shotgun (WGS) entry which is preliminary data.</text>
</comment>
<protein>
    <submittedName>
        <fullName evidence="2">Putative ATP-dependent RNA helicase YTHDC2</fullName>
    </submittedName>
</protein>
<dbReference type="Proteomes" id="UP000316759">
    <property type="component" value="Unassembled WGS sequence"/>
</dbReference>
<dbReference type="InterPro" id="IPR027417">
    <property type="entry name" value="P-loop_NTPase"/>
</dbReference>
<accession>A0A504YK87</accession>
<dbReference type="AlphaFoldDB" id="A0A504YK87"/>